<proteinExistence type="predicted"/>
<feature type="chain" id="PRO_5002236739" description="Mid2 domain-containing protein" evidence="3">
    <location>
        <begin position="17"/>
        <end position="439"/>
    </location>
</feature>
<keyword evidence="3" id="KW-0732">Signal</keyword>
<dbReference type="AlphaFoldDB" id="A0A0D1XWT5"/>
<reference evidence="4 5" key="1">
    <citation type="submission" date="2015-01" db="EMBL/GenBank/DDBJ databases">
        <title>The Genome Sequence of Ochroconis gallopava CBS43764.</title>
        <authorList>
            <consortium name="The Broad Institute Genomics Platform"/>
            <person name="Cuomo C."/>
            <person name="de Hoog S."/>
            <person name="Gorbushina A."/>
            <person name="Stielow B."/>
            <person name="Teixiera M."/>
            <person name="Abouelleil A."/>
            <person name="Chapman S.B."/>
            <person name="Priest M."/>
            <person name="Young S.K."/>
            <person name="Wortman J."/>
            <person name="Nusbaum C."/>
            <person name="Birren B."/>
        </authorList>
    </citation>
    <scope>NUCLEOTIDE SEQUENCE [LARGE SCALE GENOMIC DNA]</scope>
    <source>
        <strain evidence="4 5">CBS 43764</strain>
    </source>
</reference>
<sequence>MRCLTLWSSVILPALAVTCYYPNGTPSADGVPCSNNDTVMCCPDKWQCLSNGICHYQPDNTWGRYSCTDKTWGGSCPSKCIRKVSQQGNEAILQCSNGQWCCDTNHPELASMPGRSCCDAGDNSAYFDFGNGIVFAQINGTEAIATSADVSFTSTTVLLDSTTLPIGSVSGNSASSSETSAVSSLQAPTASVSTTRSYTSNENGHSLTSSSPVPGISISPLSPLYEVPSSTSPPSASSNALVVGLAVAVPTSIIAFVILSWFLCSKFTRKKGHRRHENISAKFGPGFLEKQDSEHENSTSKISDREPPLAPSEIDSREVRIVVSQNDTVHSASTSSHFLREETTDTLYPHARPNYSIAISPSLSQSLEASASKSNHQDYSGWAVTPCLQYQRWSETANREAGIVPVNSPNGGGIEQDAGQNVHEVTGRARIPFPIAELP</sequence>
<accession>A0A0D1XWT5</accession>
<keyword evidence="2" id="KW-0472">Membrane</keyword>
<protein>
    <recommendedName>
        <fullName evidence="6">Mid2 domain-containing protein</fullName>
    </recommendedName>
</protein>
<evidence type="ECO:0000256" key="2">
    <source>
        <dbReference type="SAM" id="Phobius"/>
    </source>
</evidence>
<feature type="compositionally biased region" description="Polar residues" evidence="1">
    <location>
        <begin position="185"/>
        <end position="208"/>
    </location>
</feature>
<evidence type="ECO:0008006" key="6">
    <source>
        <dbReference type="Google" id="ProtNLM"/>
    </source>
</evidence>
<dbReference type="InParanoid" id="A0A0D1XWT5"/>
<dbReference type="OrthoDB" id="5215637at2759"/>
<gene>
    <name evidence="4" type="ORF">PV09_02121</name>
</gene>
<evidence type="ECO:0000313" key="4">
    <source>
        <dbReference type="EMBL" id="KIW07266.1"/>
    </source>
</evidence>
<evidence type="ECO:0000256" key="1">
    <source>
        <dbReference type="SAM" id="MobiDB-lite"/>
    </source>
</evidence>
<evidence type="ECO:0000313" key="5">
    <source>
        <dbReference type="Proteomes" id="UP000053259"/>
    </source>
</evidence>
<keyword evidence="5" id="KW-1185">Reference proteome</keyword>
<dbReference type="GeneID" id="27310094"/>
<dbReference type="VEuPathDB" id="FungiDB:PV09_02121"/>
<feature type="transmembrane region" description="Helical" evidence="2">
    <location>
        <begin position="240"/>
        <end position="264"/>
    </location>
</feature>
<dbReference type="Proteomes" id="UP000053259">
    <property type="component" value="Unassembled WGS sequence"/>
</dbReference>
<feature type="compositionally biased region" description="Low complexity" evidence="1">
    <location>
        <begin position="173"/>
        <end position="184"/>
    </location>
</feature>
<name>A0A0D1XWT5_9PEZI</name>
<evidence type="ECO:0000256" key="3">
    <source>
        <dbReference type="SAM" id="SignalP"/>
    </source>
</evidence>
<keyword evidence="2" id="KW-0812">Transmembrane</keyword>
<feature type="region of interest" description="Disordered" evidence="1">
    <location>
        <begin position="173"/>
        <end position="214"/>
    </location>
</feature>
<dbReference type="STRING" id="253628.A0A0D1XWT5"/>
<organism evidence="4 5">
    <name type="scientific">Verruconis gallopava</name>
    <dbReference type="NCBI Taxonomy" id="253628"/>
    <lineage>
        <taxon>Eukaryota</taxon>
        <taxon>Fungi</taxon>
        <taxon>Dikarya</taxon>
        <taxon>Ascomycota</taxon>
        <taxon>Pezizomycotina</taxon>
        <taxon>Dothideomycetes</taxon>
        <taxon>Pleosporomycetidae</taxon>
        <taxon>Venturiales</taxon>
        <taxon>Sympoventuriaceae</taxon>
        <taxon>Verruconis</taxon>
    </lineage>
</organism>
<dbReference type="RefSeq" id="XP_016217135.1">
    <property type="nucleotide sequence ID" value="XM_016355119.1"/>
</dbReference>
<keyword evidence="2" id="KW-1133">Transmembrane helix</keyword>
<feature type="compositionally biased region" description="Basic and acidic residues" evidence="1">
    <location>
        <begin position="289"/>
        <end position="307"/>
    </location>
</feature>
<feature type="signal peptide" evidence="3">
    <location>
        <begin position="1"/>
        <end position="16"/>
    </location>
</feature>
<feature type="region of interest" description="Disordered" evidence="1">
    <location>
        <begin position="282"/>
        <end position="311"/>
    </location>
</feature>
<dbReference type="EMBL" id="KN847533">
    <property type="protein sequence ID" value="KIW07266.1"/>
    <property type="molecule type" value="Genomic_DNA"/>
</dbReference>
<dbReference type="HOGENOM" id="CLU_624385_0_0_1"/>